<reference evidence="1 2" key="1">
    <citation type="submission" date="2020-08" db="EMBL/GenBank/DDBJ databases">
        <title>Sequencing the genomes of 1000 actinobacteria strains.</title>
        <authorList>
            <person name="Klenk H.-P."/>
        </authorList>
    </citation>
    <scope>NUCLEOTIDE SEQUENCE [LARGE SCALE GENOMIC DNA]</scope>
    <source>
        <strain evidence="1 2">DSM 20419</strain>
    </source>
</reference>
<evidence type="ECO:0000313" key="1">
    <source>
        <dbReference type="EMBL" id="MBB2956959.1"/>
    </source>
</evidence>
<dbReference type="AlphaFoldDB" id="A0A7W4YDY5"/>
<comment type="caution">
    <text evidence="1">The sequence shown here is derived from an EMBL/GenBank/DDBJ whole genome shotgun (WGS) entry which is preliminary data.</text>
</comment>
<evidence type="ECO:0000313" key="2">
    <source>
        <dbReference type="Proteomes" id="UP000545286"/>
    </source>
</evidence>
<dbReference type="Proteomes" id="UP000545286">
    <property type="component" value="Unassembled WGS sequence"/>
</dbReference>
<gene>
    <name evidence="1" type="ORF">FHX72_001071</name>
</gene>
<sequence length="157" mass="17172">MPNVTFTLKTFGLSPTRDIRANVIFTPSRQGAIGPDGVLVRRVVVPWNEIDPVTGKGTANLANTTDLRPPCHFIMSIDWIDGSPQGWAEIQYPLHVNALGGDVSELLDMPLSPANVRVQLEHPRLSDPTYRGWWLCAVDGDPDPGTYTGTGELILIL</sequence>
<dbReference type="EMBL" id="JACHWJ010000001">
    <property type="protein sequence ID" value="MBB2956959.1"/>
    <property type="molecule type" value="Genomic_DNA"/>
</dbReference>
<keyword evidence="2" id="KW-1185">Reference proteome</keyword>
<protein>
    <submittedName>
        <fullName evidence="1">Uncharacterized protein</fullName>
    </submittedName>
</protein>
<name>A0A7W4YDY5_9MICO</name>
<accession>A0A7W4YDY5</accession>
<dbReference type="RefSeq" id="WP_183623423.1">
    <property type="nucleotide sequence ID" value="NZ_JACHWJ010000001.1"/>
</dbReference>
<proteinExistence type="predicted"/>
<organism evidence="1 2">
    <name type="scientific">Pseudoclavibacter helvolus</name>
    <dbReference type="NCBI Taxonomy" id="255205"/>
    <lineage>
        <taxon>Bacteria</taxon>
        <taxon>Bacillati</taxon>
        <taxon>Actinomycetota</taxon>
        <taxon>Actinomycetes</taxon>
        <taxon>Micrococcales</taxon>
        <taxon>Microbacteriaceae</taxon>
        <taxon>Pseudoclavibacter</taxon>
    </lineage>
</organism>